<sequence length="181" mass="20179">LPLDVKLEGERAEPQQYWSSIKCPSNNDISFRKNVWKYYGVCSNMTESDYFGAALGVRAKVDLLSVLADKGIVPSVVAVYSVESIRRAVKEAVGVTPLVCCSQAPLFPRQFLLFEIYVCVDKDDKTLIECPVSPYFRCSDLILFPPFEYDMLKDTTTAAAVDPSSQLGDSNPIRMPVSTQY</sequence>
<evidence type="ECO:0000256" key="3">
    <source>
        <dbReference type="SAM" id="MobiDB-lite"/>
    </source>
</evidence>
<evidence type="ECO:0000313" key="4">
    <source>
        <dbReference type="EMBL" id="MQM19953.1"/>
    </source>
</evidence>
<protein>
    <submittedName>
        <fullName evidence="4">Uncharacterized protein</fullName>
    </submittedName>
</protein>
<dbReference type="Pfam" id="PF00445">
    <property type="entry name" value="Ribonuclease_T2"/>
    <property type="match status" value="1"/>
</dbReference>
<comment type="similarity">
    <text evidence="1 2">Belongs to the RNase T2 family.</text>
</comment>
<reference evidence="4" key="1">
    <citation type="submission" date="2017-07" db="EMBL/GenBank/DDBJ databases">
        <title>Taro Niue Genome Assembly and Annotation.</title>
        <authorList>
            <person name="Atibalentja N."/>
            <person name="Keating K."/>
            <person name="Fields C.J."/>
        </authorList>
    </citation>
    <scope>NUCLEOTIDE SEQUENCE</scope>
    <source>
        <strain evidence="4">Niue_2</strain>
        <tissue evidence="4">Leaf</tissue>
    </source>
</reference>
<feature type="non-terminal residue" evidence="4">
    <location>
        <position position="1"/>
    </location>
</feature>
<dbReference type="GO" id="GO:0003723">
    <property type="term" value="F:RNA binding"/>
    <property type="evidence" value="ECO:0007669"/>
    <property type="project" value="InterPro"/>
</dbReference>
<dbReference type="Proteomes" id="UP000652761">
    <property type="component" value="Unassembled WGS sequence"/>
</dbReference>
<accession>A0A843XL74</accession>
<name>A0A843XL74_COLES</name>
<dbReference type="GO" id="GO:0006401">
    <property type="term" value="P:RNA catabolic process"/>
    <property type="evidence" value="ECO:0007669"/>
    <property type="project" value="TreeGrafter"/>
</dbReference>
<evidence type="ECO:0000313" key="5">
    <source>
        <dbReference type="Proteomes" id="UP000652761"/>
    </source>
</evidence>
<organism evidence="4 5">
    <name type="scientific">Colocasia esculenta</name>
    <name type="common">Wild taro</name>
    <name type="synonym">Arum esculentum</name>
    <dbReference type="NCBI Taxonomy" id="4460"/>
    <lineage>
        <taxon>Eukaryota</taxon>
        <taxon>Viridiplantae</taxon>
        <taxon>Streptophyta</taxon>
        <taxon>Embryophyta</taxon>
        <taxon>Tracheophyta</taxon>
        <taxon>Spermatophyta</taxon>
        <taxon>Magnoliopsida</taxon>
        <taxon>Liliopsida</taxon>
        <taxon>Araceae</taxon>
        <taxon>Aroideae</taxon>
        <taxon>Colocasieae</taxon>
        <taxon>Colocasia</taxon>
    </lineage>
</organism>
<evidence type="ECO:0000256" key="2">
    <source>
        <dbReference type="RuleBase" id="RU004328"/>
    </source>
</evidence>
<proteinExistence type="inferred from homology"/>
<dbReference type="Gene3D" id="3.90.730.10">
    <property type="entry name" value="Ribonuclease T2-like"/>
    <property type="match status" value="1"/>
</dbReference>
<dbReference type="PANTHER" id="PTHR11240">
    <property type="entry name" value="RIBONUCLEASE T2"/>
    <property type="match status" value="1"/>
</dbReference>
<dbReference type="GO" id="GO:0033897">
    <property type="term" value="F:ribonuclease T2 activity"/>
    <property type="evidence" value="ECO:0007669"/>
    <property type="project" value="InterPro"/>
</dbReference>
<dbReference type="InterPro" id="IPR036430">
    <property type="entry name" value="RNase_T2-like_sf"/>
</dbReference>
<feature type="region of interest" description="Disordered" evidence="3">
    <location>
        <begin position="162"/>
        <end position="181"/>
    </location>
</feature>
<dbReference type="InterPro" id="IPR001568">
    <property type="entry name" value="RNase_T2-like"/>
</dbReference>
<dbReference type="EMBL" id="NMUH01009352">
    <property type="protein sequence ID" value="MQM19953.1"/>
    <property type="molecule type" value="Genomic_DNA"/>
</dbReference>
<dbReference type="GO" id="GO:0005576">
    <property type="term" value="C:extracellular region"/>
    <property type="evidence" value="ECO:0007669"/>
    <property type="project" value="TreeGrafter"/>
</dbReference>
<evidence type="ECO:0000256" key="1">
    <source>
        <dbReference type="ARBA" id="ARBA00007469"/>
    </source>
</evidence>
<dbReference type="SUPFAM" id="SSF55895">
    <property type="entry name" value="Ribonuclease Rh-like"/>
    <property type="match status" value="1"/>
</dbReference>
<dbReference type="AlphaFoldDB" id="A0A843XL74"/>
<keyword evidence="5" id="KW-1185">Reference proteome</keyword>
<comment type="caution">
    <text evidence="4">The sequence shown here is derived from an EMBL/GenBank/DDBJ whole genome shotgun (WGS) entry which is preliminary data.</text>
</comment>
<dbReference type="PANTHER" id="PTHR11240:SF57">
    <property type="entry name" value="OS09G0538000 PROTEIN"/>
    <property type="match status" value="1"/>
</dbReference>
<gene>
    <name evidence="4" type="ORF">Taro_052966</name>
</gene>
<dbReference type="OrthoDB" id="435754at2759"/>